<keyword evidence="2" id="KW-1185">Reference proteome</keyword>
<name>A0A6N7J2P8_9FIRM</name>
<comment type="caution">
    <text evidence="1">The sequence shown here is derived from an EMBL/GenBank/DDBJ whole genome shotgun (WGS) entry which is preliminary data.</text>
</comment>
<proteinExistence type="predicted"/>
<dbReference type="AlphaFoldDB" id="A0A6N7J2P8"/>
<organism evidence="1 2">
    <name type="scientific">Candidatus Weimeria bifida</name>
    <dbReference type="NCBI Taxonomy" id="2599074"/>
    <lineage>
        <taxon>Bacteria</taxon>
        <taxon>Bacillati</taxon>
        <taxon>Bacillota</taxon>
        <taxon>Clostridia</taxon>
        <taxon>Lachnospirales</taxon>
        <taxon>Lachnospiraceae</taxon>
        <taxon>Candidatus Weimeria</taxon>
    </lineage>
</organism>
<dbReference type="Proteomes" id="UP000460257">
    <property type="component" value="Unassembled WGS sequence"/>
</dbReference>
<gene>
    <name evidence="1" type="ORF">FRC54_10220</name>
</gene>
<reference evidence="1" key="1">
    <citation type="journal article" date="2020" name="Appl. Environ. Microbiol.">
        <title>Medium-Chain Fatty Acid Synthesis by 'Candidatus Weimeria bifida' gen. nov., sp. nov., and 'Candidatus Pseudoramibacter fermentans' sp. nov.</title>
        <authorList>
            <person name="Scarborough M.J."/>
            <person name="Myers K.S."/>
            <person name="Donohue T.J."/>
            <person name="Noguera D.R."/>
        </authorList>
    </citation>
    <scope>NUCLEOTIDE SEQUENCE</scope>
    <source>
        <strain evidence="1">LCO1.1</strain>
    </source>
</reference>
<accession>A0A6N7J2P8</accession>
<evidence type="ECO:0000313" key="2">
    <source>
        <dbReference type="Proteomes" id="UP000460257"/>
    </source>
</evidence>
<dbReference type="EMBL" id="VOGC01000009">
    <property type="protein sequence ID" value="MQN02241.1"/>
    <property type="molecule type" value="Genomic_DNA"/>
</dbReference>
<evidence type="ECO:0000313" key="1">
    <source>
        <dbReference type="EMBL" id="MQN02241.1"/>
    </source>
</evidence>
<protein>
    <submittedName>
        <fullName evidence="1">Uncharacterized protein</fullName>
    </submittedName>
</protein>
<sequence length="74" mass="8313">MNPTSLFKIQGAFRKFQEAHPKVVAYFQSVFGSGVPEGTIMELTVTKPGEEPVTTNMRVTQEDLELIQSLRDLQ</sequence>